<reference evidence="3" key="1">
    <citation type="submission" date="2020-01" db="EMBL/GenBank/DDBJ databases">
        <authorList>
            <person name="Meier V. D."/>
            <person name="Meier V D."/>
        </authorList>
    </citation>
    <scope>NUCLEOTIDE SEQUENCE</scope>
    <source>
        <strain evidence="3">HLG_WM_MAG_07</strain>
    </source>
</reference>
<dbReference type="InterPro" id="IPR037221">
    <property type="entry name" value="H-type_lectin_dom_sf"/>
</dbReference>
<gene>
    <name evidence="3" type="ORF">HELGO_WM18930</name>
</gene>
<feature type="chain" id="PRO_5028215523" description="H-type lectin domain-containing protein" evidence="1">
    <location>
        <begin position="26"/>
        <end position="482"/>
    </location>
</feature>
<feature type="signal peptide" evidence="1">
    <location>
        <begin position="1"/>
        <end position="25"/>
    </location>
</feature>
<dbReference type="NCBIfam" id="TIGR01451">
    <property type="entry name" value="B_ant_repeat"/>
    <property type="match status" value="1"/>
</dbReference>
<evidence type="ECO:0000256" key="1">
    <source>
        <dbReference type="SAM" id="SignalP"/>
    </source>
</evidence>
<dbReference type="AlphaFoldDB" id="A0A6S6TWY9"/>
<dbReference type="EMBL" id="CACVAY010000095">
    <property type="protein sequence ID" value="CAA6819666.1"/>
    <property type="molecule type" value="Genomic_DNA"/>
</dbReference>
<dbReference type="Pfam" id="PF09458">
    <property type="entry name" value="H_lectin"/>
    <property type="match status" value="1"/>
</dbReference>
<name>A0A6S6TWY9_9GAMM</name>
<dbReference type="InterPro" id="IPR019019">
    <property type="entry name" value="H-type_lectin_domain"/>
</dbReference>
<dbReference type="GO" id="GO:0030246">
    <property type="term" value="F:carbohydrate binding"/>
    <property type="evidence" value="ECO:0007669"/>
    <property type="project" value="InterPro"/>
</dbReference>
<proteinExistence type="predicted"/>
<evidence type="ECO:0000259" key="2">
    <source>
        <dbReference type="Pfam" id="PF09458"/>
    </source>
</evidence>
<sequence>MESILRLFSLLFFVMLIFGHSSLMAAQLIAGSQTYTSTFGGGYTTVSLTPNFTTTPVVFVLPTTDGSNPSNVRIRNVTTSSFQASPTEPHREDGPHIAMQSSSISVDTGNYTLPDGTKFEVDSVSSTAQQFGTGNTAGTSTWQQVTFNVPFNSVPIVVATLQTMNNEVGEGGQLPPEVSSLPFLDVAIRNITTTGFQIAMERSEIADGSVVTPETIGYMAMEEATGSFVDDNNNTIVYKAFSYNGARGWSDNCIRGNFPGGAFSSTPIVMASKRSRNNPDGGWVRRCYLSTTQVGIKIDEDRETEGDNERSVAVAEAESVSVLAFSRSFVLAFLNTYVPVFDVSKQLTTLSDPANHTNNPKSIPGAIIEYAITVTNTGNGAADPNTFNINDAIPANTSLVVSGLSCGGAVQFIDGSPNSGLSCGTVEFSQDGGDYSYSPTPGGDNNTDSSVRYIRIKPNGTFNAGSPGSSPNVTFKFRVEVN</sequence>
<protein>
    <recommendedName>
        <fullName evidence="2">H-type lectin domain-containing protein</fullName>
    </recommendedName>
</protein>
<dbReference type="GO" id="GO:0007155">
    <property type="term" value="P:cell adhesion"/>
    <property type="evidence" value="ECO:0007669"/>
    <property type="project" value="InterPro"/>
</dbReference>
<organism evidence="3">
    <name type="scientific">uncultured Thiotrichaceae bacterium</name>
    <dbReference type="NCBI Taxonomy" id="298394"/>
    <lineage>
        <taxon>Bacteria</taxon>
        <taxon>Pseudomonadati</taxon>
        <taxon>Pseudomonadota</taxon>
        <taxon>Gammaproteobacteria</taxon>
        <taxon>Thiotrichales</taxon>
        <taxon>Thiotrichaceae</taxon>
        <taxon>environmental samples</taxon>
    </lineage>
</organism>
<keyword evidence="1" id="KW-0732">Signal</keyword>
<feature type="domain" description="H-type lectin" evidence="2">
    <location>
        <begin position="143"/>
        <end position="202"/>
    </location>
</feature>
<dbReference type="Gene3D" id="2.60.40.2080">
    <property type="match status" value="1"/>
</dbReference>
<dbReference type="InterPro" id="IPR047589">
    <property type="entry name" value="DUF11_rpt"/>
</dbReference>
<evidence type="ECO:0000313" key="3">
    <source>
        <dbReference type="EMBL" id="CAA6819666.1"/>
    </source>
</evidence>
<dbReference type="SUPFAM" id="SSF141086">
    <property type="entry name" value="Agglutinin HPA-like"/>
    <property type="match status" value="1"/>
</dbReference>
<accession>A0A6S6TWY9</accession>